<dbReference type="InterPro" id="IPR016181">
    <property type="entry name" value="Acyl_CoA_acyltransferase"/>
</dbReference>
<reference evidence="2 3" key="1">
    <citation type="submission" date="2019-09" db="EMBL/GenBank/DDBJ databases">
        <title>Genome sequence of Rhodovastum atsumiense, a diverse member of the Acetobacteraceae family of non-sulfur purple photosynthetic bacteria.</title>
        <authorList>
            <person name="Meyer T."/>
            <person name="Kyndt J."/>
        </authorList>
    </citation>
    <scope>NUCLEOTIDE SEQUENCE [LARGE SCALE GENOMIC DNA]</scope>
    <source>
        <strain evidence="2 3">DSM 21279</strain>
    </source>
</reference>
<dbReference type="PANTHER" id="PTHR43792:SF1">
    <property type="entry name" value="N-ACETYLTRANSFERASE DOMAIN-CONTAINING PROTEIN"/>
    <property type="match status" value="1"/>
</dbReference>
<dbReference type="PANTHER" id="PTHR43792">
    <property type="entry name" value="GNAT FAMILY, PUTATIVE (AFU_ORTHOLOGUE AFUA_3G00765)-RELATED-RELATED"/>
    <property type="match status" value="1"/>
</dbReference>
<dbReference type="PROSITE" id="PS51186">
    <property type="entry name" value="GNAT"/>
    <property type="match status" value="1"/>
</dbReference>
<dbReference type="InterPro" id="IPR051531">
    <property type="entry name" value="N-acetyltransferase"/>
</dbReference>
<protein>
    <submittedName>
        <fullName evidence="2">GNAT family N-acetyltransferase</fullName>
    </submittedName>
</protein>
<dbReference type="Pfam" id="PF13302">
    <property type="entry name" value="Acetyltransf_3"/>
    <property type="match status" value="1"/>
</dbReference>
<dbReference type="GO" id="GO:0016747">
    <property type="term" value="F:acyltransferase activity, transferring groups other than amino-acyl groups"/>
    <property type="evidence" value="ECO:0007669"/>
    <property type="project" value="InterPro"/>
</dbReference>
<keyword evidence="3" id="KW-1185">Reference proteome</keyword>
<dbReference type="AlphaFoldDB" id="A0A5M6IUT6"/>
<name>A0A5M6IUT6_9PROT</name>
<feature type="domain" description="N-acetyltransferase" evidence="1">
    <location>
        <begin position="8"/>
        <end position="176"/>
    </location>
</feature>
<dbReference type="InterPro" id="IPR000182">
    <property type="entry name" value="GNAT_dom"/>
</dbReference>
<comment type="caution">
    <text evidence="2">The sequence shown here is derived from an EMBL/GenBank/DDBJ whole genome shotgun (WGS) entry which is preliminary data.</text>
</comment>
<organism evidence="2 3">
    <name type="scientific">Rhodovastum atsumiense</name>
    <dbReference type="NCBI Taxonomy" id="504468"/>
    <lineage>
        <taxon>Bacteria</taxon>
        <taxon>Pseudomonadati</taxon>
        <taxon>Pseudomonadota</taxon>
        <taxon>Alphaproteobacteria</taxon>
        <taxon>Acetobacterales</taxon>
        <taxon>Acetobacteraceae</taxon>
        <taxon>Rhodovastum</taxon>
    </lineage>
</organism>
<evidence type="ECO:0000259" key="1">
    <source>
        <dbReference type="PROSITE" id="PS51186"/>
    </source>
</evidence>
<sequence length="176" mass="19513">MILQSERLILRPWREADRVPLAALSSDPQVMRFFAVIRDRAQSDAWMDRTQAHIDRHGFGVWAAEAPGVADLIGFVGLSTIPADTPVPAGVELVWTLAAAYWGRGYAPEAARLVAKYGFGRLHLPEILAFTAAVNAPSRRVMEKIGMRHDPVGSFDHPRVAPGVLRRHVLYRLARA</sequence>
<evidence type="ECO:0000313" key="2">
    <source>
        <dbReference type="EMBL" id="KAA5612073.1"/>
    </source>
</evidence>
<keyword evidence="2" id="KW-0808">Transferase</keyword>
<gene>
    <name evidence="2" type="ORF">F1189_11490</name>
</gene>
<evidence type="ECO:0000313" key="3">
    <source>
        <dbReference type="Proteomes" id="UP000325255"/>
    </source>
</evidence>
<dbReference type="OrthoDB" id="6293260at2"/>
<proteinExistence type="predicted"/>
<dbReference type="Gene3D" id="3.40.630.30">
    <property type="match status" value="1"/>
</dbReference>
<accession>A0A5M6IUT6</accession>
<dbReference type="SUPFAM" id="SSF55729">
    <property type="entry name" value="Acyl-CoA N-acyltransferases (Nat)"/>
    <property type="match status" value="1"/>
</dbReference>
<dbReference type="Proteomes" id="UP000325255">
    <property type="component" value="Unassembled WGS sequence"/>
</dbReference>
<dbReference type="RefSeq" id="WP_150040889.1">
    <property type="nucleotide sequence ID" value="NZ_OW485601.1"/>
</dbReference>
<dbReference type="EMBL" id="VWPK01000015">
    <property type="protein sequence ID" value="KAA5612073.1"/>
    <property type="molecule type" value="Genomic_DNA"/>
</dbReference>